<name>A0A084XWL5_9PROT</name>
<keyword evidence="1" id="KW-1133">Transmembrane helix</keyword>
<sequence>MQSEADERNLRELTEASALHRYEATLLFGQLTVYLAMLGALFNAFFRNPPLAAPDQIVLSLIGIGVTLAFAVINHRGAQHLLATIKRAEELCAELGMQIYARRVPPATVFTGLNAVRFLYVLGLVCWLGLLVRAML</sequence>
<accession>A0A084XWL5</accession>
<proteinExistence type="predicted"/>
<organism evidence="2 3">
    <name type="scientific">Candidatus Accumulibacter vicinus</name>
    <dbReference type="NCBI Taxonomy" id="2954382"/>
    <lineage>
        <taxon>Bacteria</taxon>
        <taxon>Pseudomonadati</taxon>
        <taxon>Pseudomonadota</taxon>
        <taxon>Betaproteobacteria</taxon>
        <taxon>Candidatus Accumulibacter</taxon>
    </lineage>
</organism>
<feature type="transmembrane region" description="Helical" evidence="1">
    <location>
        <begin position="57"/>
        <end position="73"/>
    </location>
</feature>
<dbReference type="AlphaFoldDB" id="A0A084XWL5"/>
<evidence type="ECO:0000256" key="1">
    <source>
        <dbReference type="SAM" id="Phobius"/>
    </source>
</evidence>
<feature type="transmembrane region" description="Helical" evidence="1">
    <location>
        <begin position="27"/>
        <end position="45"/>
    </location>
</feature>
<dbReference type="EMBL" id="JDSS02000037">
    <property type="protein sequence ID" value="KFB66859.1"/>
    <property type="molecule type" value="Genomic_DNA"/>
</dbReference>
<keyword evidence="1" id="KW-0812">Transmembrane</keyword>
<reference evidence="2 3" key="1">
    <citation type="submission" date="2014-07" db="EMBL/GenBank/DDBJ databases">
        <title>Expanding our view of genomic diversity in Candidatus Accumulibacter clades.</title>
        <authorList>
            <person name="Skennerton C.T."/>
            <person name="Barr J.J."/>
            <person name="Slater F.R."/>
            <person name="Bond P.L."/>
            <person name="Tyson G.W."/>
        </authorList>
    </citation>
    <scope>NUCLEOTIDE SEQUENCE [LARGE SCALE GENOMIC DNA]</scope>
    <source>
        <strain evidence="3">SK-01</strain>
    </source>
</reference>
<evidence type="ECO:0000313" key="3">
    <source>
        <dbReference type="Proteomes" id="UP000019812"/>
    </source>
</evidence>
<protein>
    <submittedName>
        <fullName evidence="2">Uncharacterized protein</fullName>
    </submittedName>
</protein>
<dbReference type="Proteomes" id="UP000019812">
    <property type="component" value="Unassembled WGS sequence"/>
</dbReference>
<feature type="transmembrane region" description="Helical" evidence="1">
    <location>
        <begin position="115"/>
        <end position="132"/>
    </location>
</feature>
<dbReference type="RefSeq" id="WP_273703877.1">
    <property type="nucleotide sequence ID" value="NZ_JDSS02000037.1"/>
</dbReference>
<keyword evidence="1" id="KW-0472">Membrane</keyword>
<evidence type="ECO:0000313" key="2">
    <source>
        <dbReference type="EMBL" id="KFB66859.1"/>
    </source>
</evidence>
<gene>
    <name evidence="2" type="ORF">CAPSK01_003798</name>
</gene>
<comment type="caution">
    <text evidence="2">The sequence shown here is derived from an EMBL/GenBank/DDBJ whole genome shotgun (WGS) entry which is preliminary data.</text>
</comment>